<dbReference type="Gene3D" id="3.40.1280.10">
    <property type="match status" value="1"/>
</dbReference>
<dbReference type="GO" id="GO:0008173">
    <property type="term" value="F:RNA methyltransferase activity"/>
    <property type="evidence" value="ECO:0007669"/>
    <property type="project" value="InterPro"/>
</dbReference>
<sequence>MRELEGHGVTPETDALLDCRVTIPMSGRVDSLNVTAAAAVAFNESAR</sequence>
<dbReference type="Proteomes" id="UP000325957">
    <property type="component" value="Unassembled WGS sequence"/>
</dbReference>
<evidence type="ECO:0000256" key="2">
    <source>
        <dbReference type="ARBA" id="ARBA00022679"/>
    </source>
</evidence>
<organism evidence="4 5">
    <name type="scientific">Kocuria coralli</name>
    <dbReference type="NCBI Taxonomy" id="1461025"/>
    <lineage>
        <taxon>Bacteria</taxon>
        <taxon>Bacillati</taxon>
        <taxon>Actinomycetota</taxon>
        <taxon>Actinomycetes</taxon>
        <taxon>Micrococcales</taxon>
        <taxon>Micrococcaceae</taxon>
        <taxon>Kocuria</taxon>
    </lineage>
</organism>
<dbReference type="InterPro" id="IPR029028">
    <property type="entry name" value="Alpha/beta_knot_MTases"/>
</dbReference>
<proteinExistence type="predicted"/>
<dbReference type="EMBL" id="SZWF01000015">
    <property type="protein sequence ID" value="KAA9393747.1"/>
    <property type="molecule type" value="Genomic_DNA"/>
</dbReference>
<keyword evidence="5" id="KW-1185">Reference proteome</keyword>
<dbReference type="SUPFAM" id="SSF75217">
    <property type="entry name" value="alpha/beta knot"/>
    <property type="match status" value="1"/>
</dbReference>
<dbReference type="InterPro" id="IPR001537">
    <property type="entry name" value="SpoU_MeTrfase"/>
</dbReference>
<protein>
    <submittedName>
        <fullName evidence="4">RNA methyltransferase</fullName>
    </submittedName>
</protein>
<dbReference type="GO" id="GO:0003723">
    <property type="term" value="F:RNA binding"/>
    <property type="evidence" value="ECO:0007669"/>
    <property type="project" value="InterPro"/>
</dbReference>
<dbReference type="GO" id="GO:0006396">
    <property type="term" value="P:RNA processing"/>
    <property type="evidence" value="ECO:0007669"/>
    <property type="project" value="InterPro"/>
</dbReference>
<name>A0A5J5KVK7_9MICC</name>
<dbReference type="InterPro" id="IPR029026">
    <property type="entry name" value="tRNA_m1G_MTases_N"/>
</dbReference>
<dbReference type="AlphaFoldDB" id="A0A5J5KVK7"/>
<evidence type="ECO:0000259" key="3">
    <source>
        <dbReference type="Pfam" id="PF00588"/>
    </source>
</evidence>
<dbReference type="Pfam" id="PF00588">
    <property type="entry name" value="SpoU_methylase"/>
    <property type="match status" value="1"/>
</dbReference>
<gene>
    <name evidence="4" type="ORF">FCK90_11155</name>
</gene>
<dbReference type="OrthoDB" id="9785673at2"/>
<comment type="caution">
    <text evidence="4">The sequence shown here is derived from an EMBL/GenBank/DDBJ whole genome shotgun (WGS) entry which is preliminary data.</text>
</comment>
<keyword evidence="2 4" id="KW-0808">Transferase</keyword>
<dbReference type="GO" id="GO:0032259">
    <property type="term" value="P:methylation"/>
    <property type="evidence" value="ECO:0007669"/>
    <property type="project" value="UniProtKB-KW"/>
</dbReference>
<evidence type="ECO:0000313" key="5">
    <source>
        <dbReference type="Proteomes" id="UP000325957"/>
    </source>
</evidence>
<keyword evidence="1 4" id="KW-0489">Methyltransferase</keyword>
<reference evidence="4 5" key="1">
    <citation type="submission" date="2019-05" db="EMBL/GenBank/DDBJ databases">
        <title>Kocuria coralli sp. nov., a novel actinobacterium isolated from coral reef seawater.</title>
        <authorList>
            <person name="Li J."/>
        </authorList>
    </citation>
    <scope>NUCLEOTIDE SEQUENCE [LARGE SCALE GENOMIC DNA]</scope>
    <source>
        <strain evidence="4 5">SCSIO 13007</strain>
    </source>
</reference>
<evidence type="ECO:0000313" key="4">
    <source>
        <dbReference type="EMBL" id="KAA9393747.1"/>
    </source>
</evidence>
<accession>A0A5J5KVK7</accession>
<evidence type="ECO:0000256" key="1">
    <source>
        <dbReference type="ARBA" id="ARBA00022603"/>
    </source>
</evidence>
<feature type="domain" description="tRNA/rRNA methyltransferase SpoU type" evidence="3">
    <location>
        <begin position="5"/>
        <end position="42"/>
    </location>
</feature>